<protein>
    <submittedName>
        <fullName evidence="1">7806_t:CDS:1</fullName>
    </submittedName>
</protein>
<organism evidence="1 2">
    <name type="scientific">Paraglomus occultum</name>
    <dbReference type="NCBI Taxonomy" id="144539"/>
    <lineage>
        <taxon>Eukaryota</taxon>
        <taxon>Fungi</taxon>
        <taxon>Fungi incertae sedis</taxon>
        <taxon>Mucoromycota</taxon>
        <taxon>Glomeromycotina</taxon>
        <taxon>Glomeromycetes</taxon>
        <taxon>Paraglomerales</taxon>
        <taxon>Paraglomeraceae</taxon>
        <taxon>Paraglomus</taxon>
    </lineage>
</organism>
<dbReference type="EMBL" id="CAJVPJ010003084">
    <property type="protein sequence ID" value="CAG8634560.1"/>
    <property type="molecule type" value="Genomic_DNA"/>
</dbReference>
<sequence>YEQEQVEAEKRRQAEVNRIESEFKNKKVRVGEAVCSRGHSNVTAYNKYGNRPDPDDFEDSIHYVYCSSCGKNDYNCEVRNAKTYNFEE</sequence>
<proteinExistence type="predicted"/>
<evidence type="ECO:0000313" key="1">
    <source>
        <dbReference type="EMBL" id="CAG8634560.1"/>
    </source>
</evidence>
<evidence type="ECO:0000313" key="2">
    <source>
        <dbReference type="Proteomes" id="UP000789572"/>
    </source>
</evidence>
<keyword evidence="2" id="KW-1185">Reference proteome</keyword>
<dbReference type="AlphaFoldDB" id="A0A9N9DG97"/>
<comment type="caution">
    <text evidence="1">The sequence shown here is derived from an EMBL/GenBank/DDBJ whole genome shotgun (WGS) entry which is preliminary data.</text>
</comment>
<dbReference type="Proteomes" id="UP000789572">
    <property type="component" value="Unassembled WGS sequence"/>
</dbReference>
<gene>
    <name evidence="1" type="ORF">POCULU_LOCUS9082</name>
</gene>
<accession>A0A9N9DG97</accession>
<name>A0A9N9DG97_9GLOM</name>
<reference evidence="1" key="1">
    <citation type="submission" date="2021-06" db="EMBL/GenBank/DDBJ databases">
        <authorList>
            <person name="Kallberg Y."/>
            <person name="Tangrot J."/>
            <person name="Rosling A."/>
        </authorList>
    </citation>
    <scope>NUCLEOTIDE SEQUENCE</scope>
    <source>
        <strain evidence="1">IA702</strain>
    </source>
</reference>
<feature type="non-terminal residue" evidence="1">
    <location>
        <position position="1"/>
    </location>
</feature>